<protein>
    <submittedName>
        <fullName evidence="2">Uncharacterized protein</fullName>
    </submittedName>
</protein>
<dbReference type="EMBL" id="SLUK01000003">
    <property type="protein sequence ID" value="TCL44135.1"/>
    <property type="molecule type" value="Genomic_DNA"/>
</dbReference>
<dbReference type="AlphaFoldDB" id="A0A9X8UKM6"/>
<evidence type="ECO:0000313" key="3">
    <source>
        <dbReference type="Proteomes" id="UP000294682"/>
    </source>
</evidence>
<dbReference type="Proteomes" id="UP000294682">
    <property type="component" value="Unassembled WGS sequence"/>
</dbReference>
<reference evidence="2 3" key="1">
    <citation type="submission" date="2019-03" db="EMBL/GenBank/DDBJ databases">
        <title>Genomic Encyclopedia of Type Strains, Phase IV (KMG-IV): sequencing the most valuable type-strain genomes for metagenomic binning, comparative biology and taxonomic classification.</title>
        <authorList>
            <person name="Goeker M."/>
        </authorList>
    </citation>
    <scope>NUCLEOTIDE SEQUENCE [LARGE SCALE GENOMIC DNA]</scope>
    <source>
        <strain evidence="2 3">DSM 100433</strain>
    </source>
</reference>
<evidence type="ECO:0000313" key="2">
    <source>
        <dbReference type="EMBL" id="TCL44135.1"/>
    </source>
</evidence>
<dbReference type="RefSeq" id="WP_079698987.1">
    <property type="nucleotide sequence ID" value="NZ_SLUK01000003.1"/>
</dbReference>
<name>A0A9X8UKM6_9FIRM</name>
<evidence type="ECO:0000256" key="1">
    <source>
        <dbReference type="SAM" id="Phobius"/>
    </source>
</evidence>
<proteinExistence type="predicted"/>
<keyword evidence="1" id="KW-0472">Membrane</keyword>
<keyword evidence="3" id="KW-1185">Reference proteome</keyword>
<dbReference type="OrthoDB" id="1681929at2"/>
<sequence length="113" mass="12800">MLKYLPYVLLIAAVTAVLYAWGLYRSSRQERDLLDVLYGKGERLVLRELKKGERSKKELTQALGGIKASLFYSKNRVQVQDPKAFADNLLSAMCDKKLIVAGRKGGSDYYRLP</sequence>
<feature type="transmembrane region" description="Helical" evidence="1">
    <location>
        <begin position="6"/>
        <end position="24"/>
    </location>
</feature>
<organism evidence="2 3">
    <name type="scientific">Harryflintia acetispora</name>
    <dbReference type="NCBI Taxonomy" id="1849041"/>
    <lineage>
        <taxon>Bacteria</taxon>
        <taxon>Bacillati</taxon>
        <taxon>Bacillota</taxon>
        <taxon>Clostridia</taxon>
        <taxon>Eubacteriales</taxon>
        <taxon>Oscillospiraceae</taxon>
        <taxon>Harryflintia</taxon>
    </lineage>
</organism>
<keyword evidence="1" id="KW-0812">Transmembrane</keyword>
<keyword evidence="1" id="KW-1133">Transmembrane helix</keyword>
<comment type="caution">
    <text evidence="2">The sequence shown here is derived from an EMBL/GenBank/DDBJ whole genome shotgun (WGS) entry which is preliminary data.</text>
</comment>
<gene>
    <name evidence="2" type="ORF">EDD78_103173</name>
</gene>
<accession>A0A9X8UKM6</accession>